<keyword evidence="4" id="KW-0249">Electron transport</keyword>
<feature type="region of interest" description="Disordered" evidence="7">
    <location>
        <begin position="27"/>
        <end position="60"/>
    </location>
</feature>
<sequence length="846" mass="86448">MRHTRRRMIQAAGVALGAGLAGCGGESGTGAAEGTEDGTSESTATETADATATETPAAEASVDTALAAEWNVMRARLHDAVALGRTDHAATAATLVGDVFARFENAGGEYGAHEGLESTSEEAYEAFEGSLGDARSAFEAGGSDDAISALDVAGDELLSAQQERTGDAAAEVFSLFVFASRVRNVDALASAGLTDAAATVGQAALADFEQAAVHDTIESAGQEYYEAFEGGLEDAVSAAQEGDAGAVHEATLSASQGVVDAAYELVPDGVAGVGHLSLLGAVGFDTEMAAGLGGPGLGLAHAASLNGYRARVRDAAWLYEAGDPEAATTAAQSIFQHFEGARAHEALEAASEDAYEQFEHEGLESLIEAIENGDDAGVADAVATTHDGLTAGIESLAGGAAPVLESGFFRARLGDAREHYTQGNGEAAATVAEDLFARFEENEADFHESLEEESEDLYHTFEEEHLTALPDAFRGGDDDAVDTHLTGATDALIEFEASASTPVASAAAATYMTGRAGDAGALATLGATDRAETVATAAFEYFEAGANGFHEAVEEASEERYHAFEEALGAVRSATTGDSEEPRSSGSQTESVGAYDAATTFADEATAAIYAVVESGGSGGEANVGPLMSDVFATFENARVHEALEAGDGEAYETFETALSDYISALEGGDVDAPAERFAQATRTAFFAVSGAVDDAPEMSGGHGEGGHGGDGRGEGGHGGGGDFEGGPNVVEGVPDDADHVVDMTAVAFDPAELTVSVGETVAWQHTGGEPHSVTAYADGIPEGASYWASGDFDSEEAAREGWENGRGYVAPGHSYVHTFETAGEHGYFCIPHEAAGMEGTVVVEE</sequence>
<dbReference type="GO" id="GO:0016020">
    <property type="term" value="C:membrane"/>
    <property type="evidence" value="ECO:0007669"/>
    <property type="project" value="UniProtKB-SubCell"/>
</dbReference>
<feature type="domain" description="Blue (type 1) copper" evidence="8">
    <location>
        <begin position="742"/>
        <end position="845"/>
    </location>
</feature>
<dbReference type="PANTHER" id="PTHR34192:SF10">
    <property type="entry name" value="PLASTOCYANIN MAJOR ISOFORM, CHLOROPLASTIC-RELATED"/>
    <property type="match status" value="1"/>
</dbReference>
<feature type="compositionally biased region" description="Basic and acidic residues" evidence="7">
    <location>
        <begin position="705"/>
        <end position="716"/>
    </location>
</feature>
<proteinExistence type="predicted"/>
<reference evidence="10 11" key="1">
    <citation type="journal article" date="2019" name="Int. J. Syst. Evol. Microbiol.">
        <title>The Global Catalogue of Microorganisms (GCM) 10K type strain sequencing project: providing services to taxonomists for standard genome sequencing and annotation.</title>
        <authorList>
            <consortium name="The Broad Institute Genomics Platform"/>
            <consortium name="The Broad Institute Genome Sequencing Center for Infectious Disease"/>
            <person name="Wu L."/>
            <person name="Ma J."/>
        </authorList>
    </citation>
    <scope>NUCLEOTIDE SEQUENCE [LARGE SCALE GENOMIC DNA]</scope>
    <source>
        <strain evidence="10 11">CGMCC 1.10594</strain>
    </source>
</reference>
<evidence type="ECO:0000256" key="7">
    <source>
        <dbReference type="SAM" id="MobiDB-lite"/>
    </source>
</evidence>
<evidence type="ECO:0000256" key="1">
    <source>
        <dbReference type="ARBA" id="ARBA00004370"/>
    </source>
</evidence>
<keyword evidence="2" id="KW-0813">Transport</keyword>
<evidence type="ECO:0000313" key="10">
    <source>
        <dbReference type="EMBL" id="MFD1634335.1"/>
    </source>
</evidence>
<dbReference type="SUPFAM" id="SSF49503">
    <property type="entry name" value="Cupredoxins"/>
    <property type="match status" value="1"/>
</dbReference>
<feature type="region of interest" description="Disordered" evidence="7">
    <location>
        <begin position="572"/>
        <end position="593"/>
    </location>
</feature>
<dbReference type="PROSITE" id="PS51318">
    <property type="entry name" value="TAT"/>
    <property type="match status" value="1"/>
</dbReference>
<dbReference type="RefSeq" id="WP_256404587.1">
    <property type="nucleotide sequence ID" value="NZ_CP187151.1"/>
</dbReference>
<comment type="subcellular location">
    <subcellularLocation>
        <location evidence="1">Membrane</location>
    </subcellularLocation>
</comment>
<organism evidence="10 11">
    <name type="scientific">Haloplanus ruber</name>
    <dbReference type="NCBI Taxonomy" id="869892"/>
    <lineage>
        <taxon>Archaea</taxon>
        <taxon>Methanobacteriati</taxon>
        <taxon>Methanobacteriota</taxon>
        <taxon>Stenosarchaea group</taxon>
        <taxon>Halobacteria</taxon>
        <taxon>Halobacteriales</taxon>
        <taxon>Haloferacaceae</taxon>
        <taxon>Haloplanus</taxon>
    </lineage>
</organism>
<dbReference type="Pfam" id="PF16502">
    <property type="entry name" value="DUF5059"/>
    <property type="match status" value="1"/>
</dbReference>
<dbReference type="CDD" id="cd04220">
    <property type="entry name" value="Halocyanin"/>
    <property type="match status" value="1"/>
</dbReference>
<keyword evidence="3" id="KW-0479">Metal-binding</keyword>
<dbReference type="InterPro" id="IPR032445">
    <property type="entry name" value="DUF5059"/>
</dbReference>
<feature type="domain" description="DUF5059" evidence="9">
    <location>
        <begin position="65"/>
        <end position="697"/>
    </location>
</feature>
<evidence type="ECO:0000256" key="5">
    <source>
        <dbReference type="ARBA" id="ARBA00023008"/>
    </source>
</evidence>
<name>A0ABD6CZ20_9EURY</name>
<dbReference type="AlphaFoldDB" id="A0ABD6CZ20"/>
<evidence type="ECO:0000259" key="9">
    <source>
        <dbReference type="Pfam" id="PF16502"/>
    </source>
</evidence>
<dbReference type="PANTHER" id="PTHR34192">
    <property type="entry name" value="PLASTOCYANIN MAJOR ISOFORM, CHLOROPLASTIC-RELATED"/>
    <property type="match status" value="1"/>
</dbReference>
<evidence type="ECO:0000259" key="8">
    <source>
        <dbReference type="Pfam" id="PF00127"/>
    </source>
</evidence>
<comment type="caution">
    <text evidence="10">The sequence shown here is derived from an EMBL/GenBank/DDBJ whole genome shotgun (WGS) entry which is preliminary data.</text>
</comment>
<evidence type="ECO:0000313" key="11">
    <source>
        <dbReference type="Proteomes" id="UP001597075"/>
    </source>
</evidence>
<keyword evidence="5" id="KW-0186">Copper</keyword>
<dbReference type="GO" id="GO:0046872">
    <property type="term" value="F:metal ion binding"/>
    <property type="evidence" value="ECO:0007669"/>
    <property type="project" value="UniProtKB-KW"/>
</dbReference>
<dbReference type="InterPro" id="IPR000923">
    <property type="entry name" value="BlueCu_1"/>
</dbReference>
<dbReference type="EMBL" id="JBHUDL010000010">
    <property type="protein sequence ID" value="MFD1634335.1"/>
    <property type="molecule type" value="Genomic_DNA"/>
</dbReference>
<gene>
    <name evidence="10" type="ORF">ACFSBJ_11435</name>
</gene>
<feature type="region of interest" description="Disordered" evidence="7">
    <location>
        <begin position="696"/>
        <end position="730"/>
    </location>
</feature>
<feature type="compositionally biased region" description="Low complexity" evidence="7">
    <location>
        <begin position="40"/>
        <end position="60"/>
    </location>
</feature>
<dbReference type="Gene3D" id="2.60.40.420">
    <property type="entry name" value="Cupredoxins - blue copper proteins"/>
    <property type="match status" value="1"/>
</dbReference>
<protein>
    <submittedName>
        <fullName evidence="10">DUF5059 domain-containing protein</fullName>
    </submittedName>
</protein>
<evidence type="ECO:0000256" key="4">
    <source>
        <dbReference type="ARBA" id="ARBA00022982"/>
    </source>
</evidence>
<accession>A0ABD6CZ20</accession>
<dbReference type="Pfam" id="PF00127">
    <property type="entry name" value="Copper-bind"/>
    <property type="match status" value="1"/>
</dbReference>
<keyword evidence="11" id="KW-1185">Reference proteome</keyword>
<dbReference type="InterPro" id="IPR006311">
    <property type="entry name" value="TAT_signal"/>
</dbReference>
<dbReference type="InterPro" id="IPR008972">
    <property type="entry name" value="Cupredoxin"/>
</dbReference>
<evidence type="ECO:0000256" key="2">
    <source>
        <dbReference type="ARBA" id="ARBA00022448"/>
    </source>
</evidence>
<evidence type="ECO:0000256" key="6">
    <source>
        <dbReference type="ARBA" id="ARBA00023136"/>
    </source>
</evidence>
<evidence type="ECO:0000256" key="3">
    <source>
        <dbReference type="ARBA" id="ARBA00022723"/>
    </source>
</evidence>
<dbReference type="Proteomes" id="UP001597075">
    <property type="component" value="Unassembled WGS sequence"/>
</dbReference>
<keyword evidence="6" id="KW-0472">Membrane</keyword>
<dbReference type="PROSITE" id="PS51257">
    <property type="entry name" value="PROKAR_LIPOPROTEIN"/>
    <property type="match status" value="1"/>
</dbReference>